<dbReference type="PANTHER" id="PTHR43080">
    <property type="entry name" value="CBS DOMAIN-CONTAINING PROTEIN CBSX3, MITOCHONDRIAL"/>
    <property type="match status" value="1"/>
</dbReference>
<comment type="caution">
    <text evidence="3">The sequence shown here is derived from an EMBL/GenBank/DDBJ whole genome shotgun (WGS) entry which is preliminary data.</text>
</comment>
<evidence type="ECO:0000313" key="4">
    <source>
        <dbReference type="Proteomes" id="UP001595912"/>
    </source>
</evidence>
<dbReference type="InterPro" id="IPR046342">
    <property type="entry name" value="CBS_dom_sf"/>
</dbReference>
<dbReference type="InterPro" id="IPR000644">
    <property type="entry name" value="CBS_dom"/>
</dbReference>
<keyword evidence="4" id="KW-1185">Reference proteome</keyword>
<dbReference type="InterPro" id="IPR051257">
    <property type="entry name" value="Diverse_CBS-Domain"/>
</dbReference>
<proteinExistence type="predicted"/>
<reference evidence="4" key="1">
    <citation type="journal article" date="2019" name="Int. J. Syst. Evol. Microbiol.">
        <title>The Global Catalogue of Microorganisms (GCM) 10K type strain sequencing project: providing services to taxonomists for standard genome sequencing and annotation.</title>
        <authorList>
            <consortium name="The Broad Institute Genomics Platform"/>
            <consortium name="The Broad Institute Genome Sequencing Center for Infectious Disease"/>
            <person name="Wu L."/>
            <person name="Ma J."/>
        </authorList>
    </citation>
    <scope>NUCLEOTIDE SEQUENCE [LARGE SCALE GENOMIC DNA]</scope>
    <source>
        <strain evidence="4">CGMCC 4.7152</strain>
    </source>
</reference>
<sequence length="110" mass="11942">MLNEANEVIGMVSEGDLLWHRLLADPTAHLWRAAGGDSEKRPGTVAEVMSTPPVTFWPQADIADIAESMLHHNVRSVPILDGAFDDDTERTVVTIMARTVPGVAAVRLGR</sequence>
<name>A0ABV9VYB9_9ACTN</name>
<dbReference type="PANTHER" id="PTHR43080:SF2">
    <property type="entry name" value="CBS DOMAIN-CONTAINING PROTEIN"/>
    <property type="match status" value="1"/>
</dbReference>
<protein>
    <submittedName>
        <fullName evidence="3">CBS domain-containing protein</fullName>
    </submittedName>
</protein>
<organism evidence="3 4">
    <name type="scientific">Dactylosporangium cerinum</name>
    <dbReference type="NCBI Taxonomy" id="1434730"/>
    <lineage>
        <taxon>Bacteria</taxon>
        <taxon>Bacillati</taxon>
        <taxon>Actinomycetota</taxon>
        <taxon>Actinomycetes</taxon>
        <taxon>Micromonosporales</taxon>
        <taxon>Micromonosporaceae</taxon>
        <taxon>Dactylosporangium</taxon>
    </lineage>
</organism>
<dbReference type="SUPFAM" id="SSF54631">
    <property type="entry name" value="CBS-domain pair"/>
    <property type="match status" value="1"/>
</dbReference>
<gene>
    <name evidence="3" type="ORF">ACFPIJ_26230</name>
</gene>
<accession>A0ABV9VYB9</accession>
<dbReference type="Gene3D" id="3.10.580.10">
    <property type="entry name" value="CBS-domain"/>
    <property type="match status" value="1"/>
</dbReference>
<evidence type="ECO:0000256" key="1">
    <source>
        <dbReference type="ARBA" id="ARBA00023122"/>
    </source>
</evidence>
<feature type="domain" description="CBS" evidence="2">
    <location>
        <begin position="45"/>
        <end position="81"/>
    </location>
</feature>
<keyword evidence="1" id="KW-0129">CBS domain</keyword>
<dbReference type="Pfam" id="PF00571">
    <property type="entry name" value="CBS"/>
    <property type="match status" value="1"/>
</dbReference>
<dbReference type="RefSeq" id="WP_380118242.1">
    <property type="nucleotide sequence ID" value="NZ_JBHSIU010000032.1"/>
</dbReference>
<dbReference type="Proteomes" id="UP001595912">
    <property type="component" value="Unassembled WGS sequence"/>
</dbReference>
<evidence type="ECO:0000259" key="2">
    <source>
        <dbReference type="Pfam" id="PF00571"/>
    </source>
</evidence>
<evidence type="ECO:0000313" key="3">
    <source>
        <dbReference type="EMBL" id="MFC5001318.1"/>
    </source>
</evidence>
<dbReference type="EMBL" id="JBHSIU010000032">
    <property type="protein sequence ID" value="MFC5001318.1"/>
    <property type="molecule type" value="Genomic_DNA"/>
</dbReference>